<evidence type="ECO:0000313" key="3">
    <source>
        <dbReference type="Proteomes" id="UP000035050"/>
    </source>
</evidence>
<dbReference type="Proteomes" id="UP000035050">
    <property type="component" value="Plasmid pPO70-3"/>
</dbReference>
<protein>
    <submittedName>
        <fullName evidence="2">Uncharacterized protein</fullName>
    </submittedName>
</protein>
<evidence type="ECO:0000313" key="2">
    <source>
        <dbReference type="EMBL" id="ANJ87242.1"/>
    </source>
</evidence>
<sequence length="184" mass="19742">MRDVAALGRALDQAGGFEIGETAVKGPLGLHGTLAQQFTTRVDFAVGLFGVNGTGEGGENSAGARRDPVESTGAVHGAQDHPGQIGVVRLKWDVFFEGVQRPHASNAVSRDNHSSVIHMEMDFLLLDCRLRCATLRSVCRMFPICRRGVVAQGRAASPVFSKAFGLPPRAFVFGFYPLRSMGSR</sequence>
<name>A0A192B1R5_9BURK</name>
<proteinExistence type="predicted"/>
<accession>A0A192B1R5</accession>
<geneLocation type="plasmid" evidence="2 3">
    <name>pPO70-3</name>
</geneLocation>
<evidence type="ECO:0000256" key="1">
    <source>
        <dbReference type="SAM" id="MobiDB-lite"/>
    </source>
</evidence>
<keyword evidence="3" id="KW-1185">Reference proteome</keyword>
<dbReference type="AlphaFoldDB" id="A0A192B1R5"/>
<gene>
    <name evidence="2" type="ORF">MB84_31585</name>
</gene>
<dbReference type="KEGG" id="pox:MB84_31585"/>
<reference evidence="2" key="1">
    <citation type="submission" date="2016-06" db="EMBL/GenBank/DDBJ databases">
        <title>Pandoraea oxalativorans DSM 23570 Genome Sequencing.</title>
        <authorList>
            <person name="Ee R."/>
            <person name="Lim Y.-L."/>
            <person name="Yong D."/>
            <person name="Yin W.-F."/>
            <person name="Chan K.-G."/>
        </authorList>
    </citation>
    <scope>NUCLEOTIDE SEQUENCE</scope>
    <source>
        <strain evidence="2">DSM 23570</strain>
        <plasmid evidence="2">pPO70-3</plasmid>
    </source>
</reference>
<organism evidence="2 3">
    <name type="scientific">Pandoraea oxalativorans</name>
    <dbReference type="NCBI Taxonomy" id="573737"/>
    <lineage>
        <taxon>Bacteria</taxon>
        <taxon>Pseudomonadati</taxon>
        <taxon>Pseudomonadota</taxon>
        <taxon>Betaproteobacteria</taxon>
        <taxon>Burkholderiales</taxon>
        <taxon>Burkholderiaceae</taxon>
        <taxon>Pandoraea</taxon>
    </lineage>
</organism>
<keyword evidence="2" id="KW-0614">Plasmid</keyword>
<feature type="region of interest" description="Disordered" evidence="1">
    <location>
        <begin position="57"/>
        <end position="79"/>
    </location>
</feature>
<dbReference type="EMBL" id="CP011520">
    <property type="protein sequence ID" value="ANJ87242.1"/>
    <property type="molecule type" value="Genomic_DNA"/>
</dbReference>